<reference evidence="1 2" key="1">
    <citation type="submission" date="2018-03" db="EMBL/GenBank/DDBJ databases">
        <title>Genome sequence of Clostridium liquoris DSM 100320.</title>
        <authorList>
            <person name="Poehlein A."/>
            <person name="Daniel R."/>
        </authorList>
    </citation>
    <scope>NUCLEOTIDE SEQUENCE [LARGE SCALE GENOMIC DNA]</scope>
    <source>
        <strain evidence="1 2">DSM 100320</strain>
    </source>
</reference>
<accession>A0A2T0B1R1</accession>
<dbReference type="EMBL" id="PVXO01000060">
    <property type="protein sequence ID" value="PRR77728.1"/>
    <property type="molecule type" value="Genomic_DNA"/>
</dbReference>
<protein>
    <submittedName>
        <fullName evidence="1">Uncharacterized protein</fullName>
    </submittedName>
</protein>
<evidence type="ECO:0000313" key="2">
    <source>
        <dbReference type="Proteomes" id="UP000239706"/>
    </source>
</evidence>
<evidence type="ECO:0000313" key="1">
    <source>
        <dbReference type="EMBL" id="PRR77728.1"/>
    </source>
</evidence>
<proteinExistence type="predicted"/>
<gene>
    <name evidence="1" type="ORF">CLLI_22920</name>
</gene>
<comment type="caution">
    <text evidence="1">The sequence shown here is derived from an EMBL/GenBank/DDBJ whole genome shotgun (WGS) entry which is preliminary data.</text>
</comment>
<keyword evidence="2" id="KW-1185">Reference proteome</keyword>
<dbReference type="AlphaFoldDB" id="A0A2T0B1R1"/>
<organism evidence="1 2">
    <name type="scientific">Clostridium liquoris</name>
    <dbReference type="NCBI Taxonomy" id="1289519"/>
    <lineage>
        <taxon>Bacteria</taxon>
        <taxon>Bacillati</taxon>
        <taxon>Bacillota</taxon>
        <taxon>Clostridia</taxon>
        <taxon>Eubacteriales</taxon>
        <taxon>Clostridiaceae</taxon>
        <taxon>Clostridium</taxon>
    </lineage>
</organism>
<name>A0A2T0B1R1_9CLOT</name>
<dbReference type="Proteomes" id="UP000239706">
    <property type="component" value="Unassembled WGS sequence"/>
</dbReference>
<sequence>MPANTMPAGILFILKTFYNLFTTTNIERSFNMNDIILNELKLNLDDIEKEIVLPSPLDEVEYRGLGTMNSSIRNVIASRMKDNGTAWSIDL</sequence>